<protein>
    <submittedName>
        <fullName evidence="1">Uncharacterized protein</fullName>
    </submittedName>
</protein>
<keyword evidence="2" id="KW-1185">Reference proteome</keyword>
<accession>A0ABR6BJE3</accession>
<organism evidence="1 2">
    <name type="scientific">Kutzneria viridogrisea</name>
    <dbReference type="NCBI Taxonomy" id="47990"/>
    <lineage>
        <taxon>Bacteria</taxon>
        <taxon>Bacillati</taxon>
        <taxon>Actinomycetota</taxon>
        <taxon>Actinomycetes</taxon>
        <taxon>Pseudonocardiales</taxon>
        <taxon>Pseudonocardiaceae</taxon>
        <taxon>Kutzneria</taxon>
    </lineage>
</organism>
<reference evidence="1 2" key="1">
    <citation type="submission" date="2020-08" db="EMBL/GenBank/DDBJ databases">
        <title>Genomic Encyclopedia of Archaeal and Bacterial Type Strains, Phase II (KMG-II): from individual species to whole genera.</title>
        <authorList>
            <person name="Goeker M."/>
        </authorList>
    </citation>
    <scope>NUCLEOTIDE SEQUENCE [LARGE SCALE GENOMIC DNA]</scope>
    <source>
        <strain evidence="1 2">DSM 43850</strain>
    </source>
</reference>
<gene>
    <name evidence="1" type="ORF">BC739_004017</name>
</gene>
<comment type="caution">
    <text evidence="1">The sequence shown here is derived from an EMBL/GenBank/DDBJ whole genome shotgun (WGS) entry which is preliminary data.</text>
</comment>
<dbReference type="EMBL" id="JACJID010000003">
    <property type="protein sequence ID" value="MBA8926811.1"/>
    <property type="molecule type" value="Genomic_DNA"/>
</dbReference>
<evidence type="ECO:0000313" key="1">
    <source>
        <dbReference type="EMBL" id="MBA8926811.1"/>
    </source>
</evidence>
<dbReference type="RefSeq" id="WP_182838024.1">
    <property type="nucleotide sequence ID" value="NZ_BAAABQ010000091.1"/>
</dbReference>
<evidence type="ECO:0000313" key="2">
    <source>
        <dbReference type="Proteomes" id="UP000517916"/>
    </source>
</evidence>
<dbReference type="Proteomes" id="UP000517916">
    <property type="component" value="Unassembled WGS sequence"/>
</dbReference>
<sequence>MSPVLAPGFATADLIVGLTLVEIKNYLDPAPYLQCWLDQALGYVLLDRWNALHVTHVAIYCAAQASILVEPIEQILLVATAGAPSTISQLRAAFHEAMHADLEHAAMWRQRKLFPMPREAVTPPPTP</sequence>
<proteinExistence type="predicted"/>
<name>A0ABR6BJE3_9PSEU</name>